<keyword evidence="3" id="KW-0732">Signal</keyword>
<evidence type="ECO:0000256" key="6">
    <source>
        <dbReference type="ARBA" id="ARBA00023295"/>
    </source>
</evidence>
<dbReference type="InterPro" id="IPR012334">
    <property type="entry name" value="Pectin_lyas_fold"/>
</dbReference>
<comment type="catalytic activity">
    <reaction evidence="1">
        <text>Hydrolysis of terminal, non-reducing alpha-D-galactose residues in alpha-D-galactosides, including galactose oligosaccharides, galactomannans and galactolipids.</text>
        <dbReference type="EC" id="3.2.1.22"/>
    </reaction>
</comment>
<evidence type="ECO:0000256" key="3">
    <source>
        <dbReference type="ARBA" id="ARBA00022729"/>
    </source>
</evidence>
<dbReference type="OrthoDB" id="9807299at2"/>
<gene>
    <name evidence="9" type="primary">glaB</name>
    <name evidence="9" type="ORF">TFUB20_01093</name>
</gene>
<evidence type="ECO:0000313" key="10">
    <source>
        <dbReference type="Proteomes" id="UP000182057"/>
    </source>
</evidence>
<feature type="domain" description="GLAA-B beta-barrel" evidence="7">
    <location>
        <begin position="147"/>
        <end position="226"/>
    </location>
</feature>
<evidence type="ECO:0000256" key="1">
    <source>
        <dbReference type="ARBA" id="ARBA00001255"/>
    </source>
</evidence>
<name>A0A1D3UKM5_TANFO</name>
<protein>
    <submittedName>
        <fullName evidence="9">Alpha-1,3-galactosidase B</fullName>
        <ecNumber evidence="9">3.2.1.-</ecNumber>
    </submittedName>
</protein>
<dbReference type="InterPro" id="IPR011050">
    <property type="entry name" value="Pectin_lyase_fold/virulence"/>
</dbReference>
<comment type="catalytic activity">
    <reaction evidence="2">
        <text>Hydrolysis of terminal, non-reducing branched (1-&gt;3)-alpha-D-galactosidic residues, producing free D-galactose.</text>
        <dbReference type="EC" id="3.2.1.n1"/>
    </reaction>
</comment>
<organism evidence="9 10">
    <name type="scientific">Tannerella forsythia</name>
    <name type="common">Bacteroides forsythus</name>
    <dbReference type="NCBI Taxonomy" id="28112"/>
    <lineage>
        <taxon>Bacteria</taxon>
        <taxon>Pseudomonadati</taxon>
        <taxon>Bacteroidota</taxon>
        <taxon>Bacteroidia</taxon>
        <taxon>Bacteroidales</taxon>
        <taxon>Tannerellaceae</taxon>
        <taxon>Tannerella</taxon>
    </lineage>
</organism>
<dbReference type="Proteomes" id="UP000182057">
    <property type="component" value="Unassembled WGS sequence"/>
</dbReference>
<keyword evidence="6 9" id="KW-0326">Glycosidase</keyword>
<evidence type="ECO:0000259" key="7">
    <source>
        <dbReference type="Pfam" id="PF23763"/>
    </source>
</evidence>
<sequence>MKETRILLLGLLLCHAGCTQQKPSTVSFDRFGILPDTQDNASDAASKLIAYLQSRTDTAHLTVAFPAGTYHFYEDGAFVREYYISNHDQDNPKRVGFAFEHLQNITFDGQGSEFIFHGRMIPFALLNGKNITLKNFSVDFAVPALRQLQVLDVNRARNETKAAIYPSGYYRIEDGRLVLSGEGFEIVPTFAMPFASDKRLAYKRQDVGFRPESVTEISPDTFLIKGWDQTAYTTHGERFVLRSGHRPTPGIFVSECINTTLENIRIRYAEGMGLLAQMSKNIILDRFSVCLRSDDDPRFFTTQADATHFSGCKGVIVSKNGLYENMADDAINVHGTYLRVTRRMDDHTLHARYMHPQAWGFKWGEPGDSVQFVESERMETVGNHIHTIRSIKPIDQPTETGAKVFEITFADTLPAEISEAGKYGMENLTWTPEVVFADNIVRNNRARGALFSTPRRVVCENNLFDHPHGTAILLCGDCNGWYETGACKEVTIRNNTFVNALAGSYQFTNAVISIYPEIPDLDGQERLFHSGIVVEDNLFEIFDHPLLYAKSTDGIIFRNNKVTYNTKYEPFHWNTHPFFFEKVRNVTLESNHFGKDFDPMRDILINRSPKDAVNIR</sequence>
<dbReference type="InterPro" id="IPR057275">
    <property type="entry name" value="Beta-barrel_GLAA-B_I"/>
</dbReference>
<dbReference type="EC" id="3.2.1.-" evidence="9"/>
<proteinExistence type="predicted"/>
<dbReference type="RefSeq" id="WP_074449699.1">
    <property type="nucleotide sequence ID" value="NZ_FMMM01000040.1"/>
</dbReference>
<feature type="domain" description="GLAA-B beta-barrel" evidence="8">
    <location>
        <begin position="348"/>
        <end position="418"/>
    </location>
</feature>
<reference evidence="9 10" key="1">
    <citation type="submission" date="2016-09" db="EMBL/GenBank/DDBJ databases">
        <authorList>
            <person name="Capua I."/>
            <person name="De Benedictis P."/>
            <person name="Joannis T."/>
            <person name="Lombin L.H."/>
            <person name="Cattoli G."/>
        </authorList>
    </citation>
    <scope>NUCLEOTIDE SEQUENCE [LARGE SCALE GENOMIC DNA]</scope>
    <source>
        <strain evidence="9 10">UB20</strain>
    </source>
</reference>
<dbReference type="SUPFAM" id="SSF51126">
    <property type="entry name" value="Pectin lyase-like"/>
    <property type="match status" value="1"/>
</dbReference>
<evidence type="ECO:0000259" key="8">
    <source>
        <dbReference type="Pfam" id="PF23764"/>
    </source>
</evidence>
<dbReference type="GO" id="GO:0004557">
    <property type="term" value="F:alpha-galactosidase activity"/>
    <property type="evidence" value="ECO:0007669"/>
    <property type="project" value="UniProtKB-EC"/>
</dbReference>
<dbReference type="Pfam" id="PF23763">
    <property type="entry name" value="Beta-barrel_GLAA-B_I"/>
    <property type="match status" value="1"/>
</dbReference>
<accession>A0A1D3UKM5</accession>
<evidence type="ECO:0000313" key="9">
    <source>
        <dbReference type="EMBL" id="SCQ20608.1"/>
    </source>
</evidence>
<dbReference type="Gene3D" id="2.160.20.10">
    <property type="entry name" value="Single-stranded right-handed beta-helix, Pectin lyase-like"/>
    <property type="match status" value="2"/>
</dbReference>
<dbReference type="InterPro" id="IPR056441">
    <property type="entry name" value="Beta-barrel_GLAA-B_II"/>
</dbReference>
<evidence type="ECO:0000256" key="4">
    <source>
        <dbReference type="ARBA" id="ARBA00022737"/>
    </source>
</evidence>
<keyword evidence="5 9" id="KW-0378">Hydrolase</keyword>
<evidence type="ECO:0000256" key="5">
    <source>
        <dbReference type="ARBA" id="ARBA00022801"/>
    </source>
</evidence>
<dbReference type="Pfam" id="PF23764">
    <property type="entry name" value="Beta-barrel_GLAA-B_II"/>
    <property type="match status" value="1"/>
</dbReference>
<keyword evidence="4" id="KW-0677">Repeat</keyword>
<evidence type="ECO:0000256" key="2">
    <source>
        <dbReference type="ARBA" id="ARBA00001271"/>
    </source>
</evidence>
<dbReference type="AlphaFoldDB" id="A0A1D3UKM5"/>
<dbReference type="EMBL" id="FMMM01000040">
    <property type="protein sequence ID" value="SCQ20608.1"/>
    <property type="molecule type" value="Genomic_DNA"/>
</dbReference>